<dbReference type="Proteomes" id="UP000008225">
    <property type="component" value="Chromosome 7"/>
</dbReference>
<evidence type="ECO:0000313" key="1">
    <source>
        <dbReference type="Ensembl" id="ENSCJAP00000091557.1"/>
    </source>
</evidence>
<dbReference type="AlphaFoldDB" id="A0A8I3XAH8"/>
<reference evidence="1" key="3">
    <citation type="submission" date="2025-09" db="UniProtKB">
        <authorList>
            <consortium name="Ensembl"/>
        </authorList>
    </citation>
    <scope>IDENTIFICATION</scope>
</reference>
<protein>
    <submittedName>
        <fullName evidence="1">Uncharacterized protein</fullName>
    </submittedName>
</protein>
<proteinExistence type="predicted"/>
<dbReference type="PANTHER" id="PTHR46254:SF3">
    <property type="entry name" value="SECRETED PROTEIN"/>
    <property type="match status" value="1"/>
</dbReference>
<sequence>MFHHHTASPCGRGWVTHRTRKHQGRRCRGQEEDPATLSLQFSCPECGDSRPALMARDSCMVKPPAHDASILPQTWSQRSSCRKEGKGWAMGKDRASVTQDGAQAGVQWPYLGSLQPLLPGFKRVSCLSLLSSWNHRHLPPPQLICVLLVKTESRHVGQAGLKPLTSYDPPVSASQSAGITGMSHCIQPFSVHF</sequence>
<dbReference type="Ensembl" id="ENSCJAT00000117537.1">
    <property type="protein sequence ID" value="ENSCJAP00000091557.1"/>
    <property type="gene ID" value="ENSCJAG00000072820.1"/>
</dbReference>
<dbReference type="GeneTree" id="ENSGT00940000167556"/>
<organism evidence="1 2">
    <name type="scientific">Callithrix jacchus</name>
    <name type="common">White-tufted-ear marmoset</name>
    <name type="synonym">Simia Jacchus</name>
    <dbReference type="NCBI Taxonomy" id="9483"/>
    <lineage>
        <taxon>Eukaryota</taxon>
        <taxon>Metazoa</taxon>
        <taxon>Chordata</taxon>
        <taxon>Craniata</taxon>
        <taxon>Vertebrata</taxon>
        <taxon>Euteleostomi</taxon>
        <taxon>Mammalia</taxon>
        <taxon>Eutheria</taxon>
        <taxon>Euarchontoglires</taxon>
        <taxon>Primates</taxon>
        <taxon>Haplorrhini</taxon>
        <taxon>Platyrrhini</taxon>
        <taxon>Cebidae</taxon>
        <taxon>Callitrichinae</taxon>
        <taxon>Callithrix</taxon>
        <taxon>Callithrix</taxon>
    </lineage>
</organism>
<evidence type="ECO:0000313" key="2">
    <source>
        <dbReference type="Proteomes" id="UP000008225"/>
    </source>
</evidence>
<reference evidence="1" key="2">
    <citation type="submission" date="2025-08" db="UniProtKB">
        <authorList>
            <consortium name="Ensembl"/>
        </authorList>
    </citation>
    <scope>IDENTIFICATION</scope>
</reference>
<accession>A0A8I3XAH8</accession>
<keyword evidence="2" id="KW-1185">Reference proteome</keyword>
<reference evidence="1 2" key="1">
    <citation type="submission" date="2009-03" db="EMBL/GenBank/DDBJ databases">
        <authorList>
            <person name="Warren W."/>
            <person name="Ye L."/>
            <person name="Minx P."/>
            <person name="Worley K."/>
            <person name="Gibbs R."/>
            <person name="Wilson R.K."/>
        </authorList>
    </citation>
    <scope>NUCLEOTIDE SEQUENCE [LARGE SCALE GENOMIC DNA]</scope>
</reference>
<dbReference type="PRINTS" id="PR02045">
    <property type="entry name" value="F138DOMAIN"/>
</dbReference>
<dbReference type="PANTHER" id="PTHR46254">
    <property type="entry name" value="PROTEIN GVQW1-RELATED"/>
    <property type="match status" value="1"/>
</dbReference>
<name>A0A8I3XAH8_CALJA</name>